<feature type="compositionally biased region" description="Low complexity" evidence="1">
    <location>
        <begin position="43"/>
        <end position="54"/>
    </location>
</feature>
<dbReference type="HOGENOM" id="CLU_3046434_0_0_0"/>
<organism evidence="2 3">
    <name type="scientific">Phycisphaera mikurensis (strain NBRC 102666 / KCTC 22515 / FYK2301M01)</name>
    <dbReference type="NCBI Taxonomy" id="1142394"/>
    <lineage>
        <taxon>Bacteria</taxon>
        <taxon>Pseudomonadati</taxon>
        <taxon>Planctomycetota</taxon>
        <taxon>Phycisphaerae</taxon>
        <taxon>Phycisphaerales</taxon>
        <taxon>Phycisphaeraceae</taxon>
        <taxon>Phycisphaera</taxon>
    </lineage>
</organism>
<evidence type="ECO:0000313" key="2">
    <source>
        <dbReference type="EMBL" id="BAM03738.1"/>
    </source>
</evidence>
<feature type="region of interest" description="Disordered" evidence="1">
    <location>
        <begin position="1"/>
        <end position="54"/>
    </location>
</feature>
<proteinExistence type="predicted"/>
<dbReference type="Proteomes" id="UP000007881">
    <property type="component" value="Chromosome"/>
</dbReference>
<dbReference type="KEGG" id="phm:PSMK_15790"/>
<sequence>MELPPRPATLRRGHAAGRNLKRRSNLFPPVRLRTGPVRPAGPRSARISSSLAAR</sequence>
<reference evidence="2 3" key="1">
    <citation type="submission" date="2012-02" db="EMBL/GenBank/DDBJ databases">
        <title>Complete genome sequence of Phycisphaera mikurensis NBRC 102666.</title>
        <authorList>
            <person name="Ankai A."/>
            <person name="Hosoyama A."/>
            <person name="Terui Y."/>
            <person name="Sekine M."/>
            <person name="Fukai R."/>
            <person name="Kato Y."/>
            <person name="Nakamura S."/>
            <person name="Yamada-Narita S."/>
            <person name="Kawakoshi A."/>
            <person name="Fukunaga Y."/>
            <person name="Yamazaki S."/>
            <person name="Fujita N."/>
        </authorList>
    </citation>
    <scope>NUCLEOTIDE SEQUENCE [LARGE SCALE GENOMIC DNA]</scope>
    <source>
        <strain evidence="3">NBRC 102666 / KCTC 22515 / FYK2301M01</strain>
    </source>
</reference>
<keyword evidence="3" id="KW-1185">Reference proteome</keyword>
<feature type="compositionally biased region" description="Basic residues" evidence="1">
    <location>
        <begin position="9"/>
        <end position="24"/>
    </location>
</feature>
<protein>
    <submittedName>
        <fullName evidence="2">Uncharacterized protein</fullName>
    </submittedName>
</protein>
<name>I0IEQ0_PHYMF</name>
<evidence type="ECO:0000256" key="1">
    <source>
        <dbReference type="SAM" id="MobiDB-lite"/>
    </source>
</evidence>
<dbReference type="STRING" id="1142394.PSMK_15790"/>
<dbReference type="AlphaFoldDB" id="I0IEQ0"/>
<evidence type="ECO:0000313" key="3">
    <source>
        <dbReference type="Proteomes" id="UP000007881"/>
    </source>
</evidence>
<gene>
    <name evidence="2" type="ordered locus">PSMK_15790</name>
</gene>
<accession>I0IEQ0</accession>
<dbReference type="EMBL" id="AP012338">
    <property type="protein sequence ID" value="BAM03738.1"/>
    <property type="molecule type" value="Genomic_DNA"/>
</dbReference>